<dbReference type="EC" id="3.2.-.-" evidence="4"/>
<dbReference type="Pfam" id="PF26113">
    <property type="entry name" value="GH16_XgeA"/>
    <property type="match status" value="1"/>
</dbReference>
<comment type="caution">
    <text evidence="4">The sequence shown here is derived from an EMBL/GenBank/DDBJ whole genome shotgun (WGS) entry which is preliminary data.</text>
</comment>
<protein>
    <submittedName>
        <fullName evidence="4">Glycosyl hydrolase (Family 16)</fullName>
        <ecNumber evidence="4">3.2.-.-</ecNumber>
    </submittedName>
</protein>
<accession>A0AAD8YKU0</accession>
<dbReference type="InterPro" id="IPR050546">
    <property type="entry name" value="Glycosyl_Hydrlase_16"/>
</dbReference>
<dbReference type="PROSITE" id="PS51762">
    <property type="entry name" value="GH16_2"/>
    <property type="match status" value="1"/>
</dbReference>
<dbReference type="EMBL" id="JATAAI010000003">
    <property type="protein sequence ID" value="KAK1747190.1"/>
    <property type="molecule type" value="Genomic_DNA"/>
</dbReference>
<dbReference type="GO" id="GO:0004553">
    <property type="term" value="F:hydrolase activity, hydrolyzing O-glycosyl compounds"/>
    <property type="evidence" value="ECO:0007669"/>
    <property type="project" value="InterPro"/>
</dbReference>
<evidence type="ECO:0000256" key="1">
    <source>
        <dbReference type="SAM" id="MobiDB-lite"/>
    </source>
</evidence>
<feature type="compositionally biased region" description="Basic and acidic residues" evidence="1">
    <location>
        <begin position="466"/>
        <end position="486"/>
    </location>
</feature>
<keyword evidence="2" id="KW-1133">Transmembrane helix</keyword>
<proteinExistence type="predicted"/>
<dbReference type="InterPro" id="IPR013320">
    <property type="entry name" value="ConA-like_dom_sf"/>
</dbReference>
<feature type="transmembrane region" description="Helical" evidence="2">
    <location>
        <begin position="301"/>
        <end position="326"/>
    </location>
</feature>
<keyword evidence="4" id="KW-0326">Glycosidase</keyword>
<dbReference type="PANTHER" id="PTHR10963:SF24">
    <property type="entry name" value="GLYCOSIDASE C21B10.07-RELATED"/>
    <property type="match status" value="1"/>
</dbReference>
<dbReference type="Gene3D" id="2.60.120.200">
    <property type="match status" value="1"/>
</dbReference>
<feature type="region of interest" description="Disordered" evidence="1">
    <location>
        <begin position="1"/>
        <end position="75"/>
    </location>
</feature>
<feature type="region of interest" description="Disordered" evidence="1">
    <location>
        <begin position="95"/>
        <end position="190"/>
    </location>
</feature>
<keyword evidence="2" id="KW-0812">Transmembrane</keyword>
<feature type="compositionally biased region" description="Low complexity" evidence="1">
    <location>
        <begin position="491"/>
        <end position="507"/>
    </location>
</feature>
<dbReference type="AlphaFoldDB" id="A0AAD8YKU0"/>
<dbReference type="PANTHER" id="PTHR10963">
    <property type="entry name" value="GLYCOSYL HYDROLASE-RELATED"/>
    <property type="match status" value="1"/>
</dbReference>
<sequence>MFQKIRQSITTPPRGKSSSKPNEDESTSLLSSNSAPPPQPAAAAVTEEEQLLFQQQQQQLLSSRHLTEQQQGGGNGLMMSIEEMERGAKRLICDNIGDSDSVNNLLKDDDDDEEDSMSSYSIHGGGGGSGEGYSNNDDAGTDDDLKYLSTSSTSQQQSQEDDTTKKTVVIQERQSSGTTTSRLRRPSTRRMVDEIGNQLLEAQGNARLEHDILRKSLNLDAGNIAALMQMQQDDGNEEEDEEDAGEKETERVLERIHESTRKLRAASFDGGSGGGGNQPPEIEKEELLDYEQHRKRMVRQVLTMVGVTAILILLVCVALALGTIAVGPPRQPVGAYKIIEAQVGQDFWQYYDFYAGKDSAGSNGYIMYASEQKAREEGIVNVVTEMVAVGDMIEIYEDGDPRKEEDWLAEDLAFLDELKRKKLEEEEALEKEEAEEEEADEKKKKHDKNKKKTDTIDSSGTATANDKTDQAEDSVTEEKKATRSLEEVELQQEQQQAQQQLVSGSSVTSPEISDKTKPPKLEPFNPDQTSDVPEETFVVISSTPTPEGPRNSVRLEGRRRFNRGLFIIDLRHMPAGCGTWPAFWLTDEANWPVNGEIDIVEGVNYQDTAKTALHSTRVCRMDDVPEGSKTGTWDTAVGIPDRKTGIPDMTFRYAQDCFVYDPHQWINQGCVASDLKLEGRSLGVPLNQNGGGVYALEWDPVYKHIKTWVFSPHGRVPSNLRDALRTATNEDESTRVAPDTNQWGLPYGHFPIGDGTNCPAGHFRNMRLVINLAFCGSVAGNRYFMDCPKQFKKFKTCNEWVESDPDELKEAYWKIRGVYVYEREWQKQWS</sequence>
<feature type="domain" description="GH16" evidence="3">
    <location>
        <begin position="502"/>
        <end position="732"/>
    </location>
</feature>
<reference evidence="4" key="1">
    <citation type="submission" date="2023-06" db="EMBL/GenBank/DDBJ databases">
        <title>Survivors Of The Sea: Transcriptome response of Skeletonema marinoi to long-term dormancy.</title>
        <authorList>
            <person name="Pinder M.I.M."/>
            <person name="Kourtchenko O."/>
            <person name="Robertson E.K."/>
            <person name="Larsson T."/>
            <person name="Maumus F."/>
            <person name="Osuna-Cruz C.M."/>
            <person name="Vancaester E."/>
            <person name="Stenow R."/>
            <person name="Vandepoele K."/>
            <person name="Ploug H."/>
            <person name="Bruchert V."/>
            <person name="Godhe A."/>
            <person name="Topel M."/>
        </authorList>
    </citation>
    <scope>NUCLEOTIDE SEQUENCE</scope>
    <source>
        <strain evidence="4">R05AC</strain>
    </source>
</reference>
<gene>
    <name evidence="4" type="ORF">QTG54_002534</name>
</gene>
<organism evidence="4 5">
    <name type="scientific">Skeletonema marinoi</name>
    <dbReference type="NCBI Taxonomy" id="267567"/>
    <lineage>
        <taxon>Eukaryota</taxon>
        <taxon>Sar</taxon>
        <taxon>Stramenopiles</taxon>
        <taxon>Ochrophyta</taxon>
        <taxon>Bacillariophyta</taxon>
        <taxon>Coscinodiscophyceae</taxon>
        <taxon>Thalassiosirophycidae</taxon>
        <taxon>Thalassiosirales</taxon>
        <taxon>Skeletonemataceae</taxon>
        <taxon>Skeletonema</taxon>
        <taxon>Skeletonema marinoi-dohrnii complex</taxon>
    </lineage>
</organism>
<dbReference type="Proteomes" id="UP001224775">
    <property type="component" value="Unassembled WGS sequence"/>
</dbReference>
<feature type="compositionally biased region" description="Polar residues" evidence="1">
    <location>
        <begin position="456"/>
        <end position="465"/>
    </location>
</feature>
<feature type="compositionally biased region" description="Acidic residues" evidence="1">
    <location>
        <begin position="427"/>
        <end position="439"/>
    </location>
</feature>
<dbReference type="GO" id="GO:0009251">
    <property type="term" value="P:glucan catabolic process"/>
    <property type="evidence" value="ECO:0007669"/>
    <property type="project" value="TreeGrafter"/>
</dbReference>
<keyword evidence="5" id="KW-1185">Reference proteome</keyword>
<dbReference type="InterPro" id="IPR000757">
    <property type="entry name" value="Beta-glucanase-like"/>
</dbReference>
<feature type="compositionally biased region" description="Polar residues" evidence="1">
    <location>
        <begin position="1"/>
        <end position="20"/>
    </location>
</feature>
<evidence type="ECO:0000313" key="5">
    <source>
        <dbReference type="Proteomes" id="UP001224775"/>
    </source>
</evidence>
<evidence type="ECO:0000256" key="2">
    <source>
        <dbReference type="SAM" id="Phobius"/>
    </source>
</evidence>
<evidence type="ECO:0000259" key="3">
    <source>
        <dbReference type="PROSITE" id="PS51762"/>
    </source>
</evidence>
<name>A0AAD8YKU0_9STRA</name>
<evidence type="ECO:0000313" key="4">
    <source>
        <dbReference type="EMBL" id="KAK1747190.1"/>
    </source>
</evidence>
<feature type="compositionally biased region" description="Low complexity" evidence="1">
    <location>
        <begin position="41"/>
        <end position="61"/>
    </location>
</feature>
<feature type="compositionally biased region" description="Low complexity" evidence="1">
    <location>
        <begin position="149"/>
        <end position="158"/>
    </location>
</feature>
<feature type="region of interest" description="Disordered" evidence="1">
    <location>
        <begin position="427"/>
        <end position="533"/>
    </location>
</feature>
<keyword evidence="2" id="KW-0472">Membrane</keyword>
<dbReference type="SUPFAM" id="SSF49899">
    <property type="entry name" value="Concanavalin A-like lectins/glucanases"/>
    <property type="match status" value="1"/>
</dbReference>
<keyword evidence="4" id="KW-0378">Hydrolase</keyword>